<accession>A0AAV0NSU8</accession>
<evidence type="ECO:0000313" key="1">
    <source>
        <dbReference type="EMBL" id="CAI0461336.1"/>
    </source>
</evidence>
<protein>
    <submittedName>
        <fullName evidence="1">Uncharacterized protein</fullName>
    </submittedName>
</protein>
<reference evidence="1" key="1">
    <citation type="submission" date="2022-08" db="EMBL/GenBank/DDBJ databases">
        <authorList>
            <person name="Gutierrez-Valencia J."/>
        </authorList>
    </citation>
    <scope>NUCLEOTIDE SEQUENCE</scope>
</reference>
<keyword evidence="2" id="KW-1185">Reference proteome</keyword>
<dbReference type="EMBL" id="CAMGYJ010000008">
    <property type="protein sequence ID" value="CAI0461336.1"/>
    <property type="molecule type" value="Genomic_DNA"/>
</dbReference>
<evidence type="ECO:0000313" key="2">
    <source>
        <dbReference type="Proteomes" id="UP001154282"/>
    </source>
</evidence>
<proteinExistence type="predicted"/>
<dbReference type="AlphaFoldDB" id="A0AAV0NSU8"/>
<organism evidence="1 2">
    <name type="scientific">Linum tenue</name>
    <dbReference type="NCBI Taxonomy" id="586396"/>
    <lineage>
        <taxon>Eukaryota</taxon>
        <taxon>Viridiplantae</taxon>
        <taxon>Streptophyta</taxon>
        <taxon>Embryophyta</taxon>
        <taxon>Tracheophyta</taxon>
        <taxon>Spermatophyta</taxon>
        <taxon>Magnoliopsida</taxon>
        <taxon>eudicotyledons</taxon>
        <taxon>Gunneridae</taxon>
        <taxon>Pentapetalae</taxon>
        <taxon>rosids</taxon>
        <taxon>fabids</taxon>
        <taxon>Malpighiales</taxon>
        <taxon>Linaceae</taxon>
        <taxon>Linum</taxon>
    </lineage>
</organism>
<name>A0AAV0NSU8_9ROSI</name>
<dbReference type="Proteomes" id="UP001154282">
    <property type="component" value="Unassembled WGS sequence"/>
</dbReference>
<comment type="caution">
    <text evidence="1">The sequence shown here is derived from an EMBL/GenBank/DDBJ whole genome shotgun (WGS) entry which is preliminary data.</text>
</comment>
<sequence length="28" mass="3366">MCISFSLTKTNLLRFHNYHNQINKQSNI</sequence>
<gene>
    <name evidence="1" type="ORF">LITE_LOCUS34885</name>
</gene>